<comment type="caution">
    <text evidence="2">The sequence shown here is derived from an EMBL/GenBank/DDBJ whole genome shotgun (WGS) entry which is preliminary data.</text>
</comment>
<evidence type="ECO:0000313" key="3">
    <source>
        <dbReference type="Proteomes" id="UP001549691"/>
    </source>
</evidence>
<organism evidence="2 3">
    <name type="scientific">Uliginosibacterium flavum</name>
    <dbReference type="NCBI Taxonomy" id="1396831"/>
    <lineage>
        <taxon>Bacteria</taxon>
        <taxon>Pseudomonadati</taxon>
        <taxon>Pseudomonadota</taxon>
        <taxon>Betaproteobacteria</taxon>
        <taxon>Rhodocyclales</taxon>
        <taxon>Zoogloeaceae</taxon>
        <taxon>Uliginosibacterium</taxon>
    </lineage>
</organism>
<evidence type="ECO:0000313" key="2">
    <source>
        <dbReference type="EMBL" id="MET7016081.1"/>
    </source>
</evidence>
<keyword evidence="2" id="KW-0255">Endonuclease</keyword>
<dbReference type="Proteomes" id="UP001549691">
    <property type="component" value="Unassembled WGS sequence"/>
</dbReference>
<evidence type="ECO:0000259" key="1">
    <source>
        <dbReference type="Pfam" id="PF08722"/>
    </source>
</evidence>
<keyword evidence="3" id="KW-1185">Reference proteome</keyword>
<dbReference type="InterPro" id="IPR011856">
    <property type="entry name" value="tRNA_endonuc-like_dom_sf"/>
</dbReference>
<dbReference type="InterPro" id="IPR014833">
    <property type="entry name" value="TnsA_N"/>
</dbReference>
<dbReference type="SUPFAM" id="SSF52980">
    <property type="entry name" value="Restriction endonuclease-like"/>
    <property type="match status" value="1"/>
</dbReference>
<dbReference type="RefSeq" id="WP_354602539.1">
    <property type="nucleotide sequence ID" value="NZ_JBEWZI010000027.1"/>
</dbReference>
<dbReference type="GO" id="GO:0004519">
    <property type="term" value="F:endonuclease activity"/>
    <property type="evidence" value="ECO:0007669"/>
    <property type="project" value="UniProtKB-KW"/>
</dbReference>
<protein>
    <submittedName>
        <fullName evidence="2">TnsA endonuclease N-terminal domain-containing protein</fullName>
    </submittedName>
</protein>
<keyword evidence="2" id="KW-0378">Hydrolase</keyword>
<keyword evidence="2" id="KW-0540">Nuclease</keyword>
<dbReference type="InterPro" id="IPR011335">
    <property type="entry name" value="Restrct_endonuc-II-like"/>
</dbReference>
<name>A0ABV2TQ84_9RHOO</name>
<proteinExistence type="predicted"/>
<dbReference type="Gene3D" id="3.40.1350.10">
    <property type="match status" value="1"/>
</dbReference>
<accession>A0ABV2TQ84</accession>
<dbReference type="Pfam" id="PF08722">
    <property type="entry name" value="Tn7_TnsA-like_N"/>
    <property type="match status" value="1"/>
</dbReference>
<feature type="domain" description="TnsA endonuclease N-terminal" evidence="1">
    <location>
        <begin position="108"/>
        <end position="189"/>
    </location>
</feature>
<reference evidence="2 3" key="1">
    <citation type="submission" date="2024-07" db="EMBL/GenBank/DDBJ databases">
        <title>Uliginosibacterium flavum JJ3220;KACC:17644.</title>
        <authorList>
            <person name="Kim M.K."/>
        </authorList>
    </citation>
    <scope>NUCLEOTIDE SEQUENCE [LARGE SCALE GENOMIC DNA]</scope>
    <source>
        <strain evidence="2 3">KACC:17644</strain>
    </source>
</reference>
<gene>
    <name evidence="2" type="ORF">ABXR19_17990</name>
</gene>
<sequence length="299" mass="34283">MRTTKRFTPAVLERFSREGRGLGIFEDYSGWHKITRGDPTSDGRSHIMTVCGRPHDFLSDLERNTALFAWMNLRLVDLREQFPLSLEPSVHELAAYGAASHWKIYPGTLQIAKDLSIRHPSITGDGRKTPWIMSTDQLLAIRATDGRLIAIALCCKYNNDILSKRKRQLLAIERAYWMARGVQWLLITETLANPYVIDNLVRTWHWGLISSPTQQHLHYAMEQGRALEGHPIHTTLHRLADKLGSLGLAQDAFWRAVWTGRLPMQLLTGWRPSDRLRLMGPRDFWLQNPVVAGRCAWTN</sequence>
<dbReference type="EMBL" id="JBEWZI010000027">
    <property type="protein sequence ID" value="MET7016081.1"/>
    <property type="molecule type" value="Genomic_DNA"/>
</dbReference>